<proteinExistence type="inferred from homology"/>
<dbReference type="Gene3D" id="3.40.50.620">
    <property type="entry name" value="HUPs"/>
    <property type="match status" value="1"/>
</dbReference>
<dbReference type="GO" id="GO:0005524">
    <property type="term" value="F:ATP binding"/>
    <property type="evidence" value="ECO:0007669"/>
    <property type="project" value="UniProtKB-UniRule"/>
</dbReference>
<comment type="caution">
    <text evidence="7">Lacks conserved residue(s) required for the propagation of feature annotation.</text>
</comment>
<dbReference type="EMBL" id="WBUI01000026">
    <property type="protein sequence ID" value="KAB2929809.1"/>
    <property type="molecule type" value="Genomic_DNA"/>
</dbReference>
<keyword evidence="6 7" id="KW-0520">NAD</keyword>
<feature type="domain" description="CN hydrolase" evidence="10">
    <location>
        <begin position="4"/>
        <end position="265"/>
    </location>
</feature>
<dbReference type="InterPro" id="IPR036526">
    <property type="entry name" value="C-N_Hydrolase_sf"/>
</dbReference>
<dbReference type="HAMAP" id="MF_02090">
    <property type="entry name" value="NadE_glutamine_dep"/>
    <property type="match status" value="1"/>
</dbReference>
<evidence type="ECO:0000256" key="4">
    <source>
        <dbReference type="ARBA" id="ARBA00022741"/>
    </source>
</evidence>
<comment type="function">
    <text evidence="7">Catalyzes the ATP-dependent amidation of deamido-NAD to form NAD. Uses L-glutamine as a nitrogen source.</text>
</comment>
<feature type="active site" description="Proton acceptor; for glutaminase activity" evidence="7">
    <location>
        <position position="43"/>
    </location>
</feature>
<comment type="similarity">
    <text evidence="9">Belongs to the NAD synthetase family.</text>
</comment>
<comment type="caution">
    <text evidence="11">The sequence shown here is derived from an EMBL/GenBank/DDBJ whole genome shotgun (WGS) entry which is preliminary data.</text>
</comment>
<dbReference type="InterPro" id="IPR022310">
    <property type="entry name" value="NAD/GMP_synthase"/>
</dbReference>
<feature type="binding site" evidence="7">
    <location>
        <position position="521"/>
    </location>
    <ligand>
        <name>deamido-NAD(+)</name>
        <dbReference type="ChEBI" id="CHEBI:58437"/>
        <note>ligand shared between two neighboring subunits</note>
    </ligand>
</feature>
<evidence type="ECO:0000313" key="11">
    <source>
        <dbReference type="EMBL" id="KAB2929809.1"/>
    </source>
</evidence>
<dbReference type="Proteomes" id="UP000460298">
    <property type="component" value="Unassembled WGS sequence"/>
</dbReference>
<dbReference type="UniPathway" id="UPA00253">
    <property type="reaction ID" value="UER00334"/>
</dbReference>
<dbReference type="CDD" id="cd07570">
    <property type="entry name" value="GAT_Gln-NAD-synth"/>
    <property type="match status" value="1"/>
</dbReference>
<keyword evidence="4 7" id="KW-0547">Nucleotide-binding</keyword>
<dbReference type="SUPFAM" id="SSF56317">
    <property type="entry name" value="Carbon-nitrogen hydrolase"/>
    <property type="match status" value="1"/>
</dbReference>
<evidence type="ECO:0000256" key="9">
    <source>
        <dbReference type="RuleBase" id="RU003811"/>
    </source>
</evidence>
<dbReference type="PANTHER" id="PTHR23090">
    <property type="entry name" value="NH 3 /GLUTAMINE-DEPENDENT NAD + SYNTHETASE"/>
    <property type="match status" value="1"/>
</dbReference>
<comment type="catalytic activity">
    <reaction evidence="7 8">
        <text>deamido-NAD(+) + L-glutamine + ATP + H2O = L-glutamate + AMP + diphosphate + NAD(+) + H(+)</text>
        <dbReference type="Rhea" id="RHEA:24384"/>
        <dbReference type="ChEBI" id="CHEBI:15377"/>
        <dbReference type="ChEBI" id="CHEBI:15378"/>
        <dbReference type="ChEBI" id="CHEBI:29985"/>
        <dbReference type="ChEBI" id="CHEBI:30616"/>
        <dbReference type="ChEBI" id="CHEBI:33019"/>
        <dbReference type="ChEBI" id="CHEBI:57540"/>
        <dbReference type="ChEBI" id="CHEBI:58359"/>
        <dbReference type="ChEBI" id="CHEBI:58437"/>
        <dbReference type="ChEBI" id="CHEBI:456215"/>
        <dbReference type="EC" id="6.3.5.1"/>
    </reaction>
</comment>
<dbReference type="CDD" id="cd00553">
    <property type="entry name" value="NAD_synthase"/>
    <property type="match status" value="1"/>
</dbReference>
<feature type="active site" description="Nucleophile; for glutaminase activity" evidence="7">
    <location>
        <position position="167"/>
    </location>
</feature>
<comment type="similarity">
    <text evidence="2 7 8">In the C-terminal section; belongs to the NAD synthetase family.</text>
</comment>
<evidence type="ECO:0000256" key="2">
    <source>
        <dbReference type="ARBA" id="ARBA00007145"/>
    </source>
</evidence>
<feature type="active site" description="For glutaminase activity" evidence="7">
    <location>
        <position position="112"/>
    </location>
</feature>
<dbReference type="AlphaFoldDB" id="A0A833GYA0"/>
<dbReference type="GO" id="GO:0005737">
    <property type="term" value="C:cytoplasm"/>
    <property type="evidence" value="ECO:0007669"/>
    <property type="project" value="InterPro"/>
</dbReference>
<dbReference type="GO" id="GO:0008795">
    <property type="term" value="F:NAD+ synthase activity"/>
    <property type="evidence" value="ECO:0007669"/>
    <property type="project" value="UniProtKB-UniRule"/>
</dbReference>
<dbReference type="PIRSF" id="PIRSF006630">
    <property type="entry name" value="NADS_GAT"/>
    <property type="match status" value="1"/>
</dbReference>
<accession>A0A833GYA0</accession>
<feature type="binding site" evidence="7">
    <location>
        <position position="660"/>
    </location>
    <ligand>
        <name>deamido-NAD(+)</name>
        <dbReference type="ChEBI" id="CHEBI:58437"/>
        <note>ligand shared between two neighboring subunits</note>
    </ligand>
</feature>
<evidence type="ECO:0000256" key="6">
    <source>
        <dbReference type="ARBA" id="ARBA00023027"/>
    </source>
</evidence>
<dbReference type="SUPFAM" id="SSF52402">
    <property type="entry name" value="Adenine nucleotide alpha hydrolases-like"/>
    <property type="match status" value="1"/>
</dbReference>
<keyword evidence="5 7" id="KW-0067">ATP-binding</keyword>
<dbReference type="InterPro" id="IPR014729">
    <property type="entry name" value="Rossmann-like_a/b/a_fold"/>
</dbReference>
<evidence type="ECO:0000256" key="3">
    <source>
        <dbReference type="ARBA" id="ARBA00022598"/>
    </source>
</evidence>
<evidence type="ECO:0000256" key="8">
    <source>
        <dbReference type="PIRNR" id="PIRNR006630"/>
    </source>
</evidence>
<feature type="binding site" evidence="7">
    <location>
        <position position="516"/>
    </location>
    <ligand>
        <name>ATP</name>
        <dbReference type="ChEBI" id="CHEBI:30616"/>
    </ligand>
</feature>
<dbReference type="Pfam" id="PF00795">
    <property type="entry name" value="CN_hydrolase"/>
    <property type="match status" value="1"/>
</dbReference>
<dbReference type="PANTHER" id="PTHR23090:SF9">
    <property type="entry name" value="GLUTAMINE-DEPENDENT NAD(+) SYNTHETASE"/>
    <property type="match status" value="1"/>
</dbReference>
<keyword evidence="3 7" id="KW-0436">Ligase</keyword>
<dbReference type="Gene3D" id="3.60.110.10">
    <property type="entry name" value="Carbon-nitrogen hydrolase"/>
    <property type="match status" value="1"/>
</dbReference>
<dbReference type="GO" id="GO:0003952">
    <property type="term" value="F:NAD+ synthase (glutamine-hydrolyzing) activity"/>
    <property type="evidence" value="ECO:0007669"/>
    <property type="project" value="UniProtKB-UniRule"/>
</dbReference>
<reference evidence="11 12" key="1">
    <citation type="submission" date="2019-10" db="EMBL/GenBank/DDBJ databases">
        <title>Extracellular Electron Transfer in a Candidatus Methanoperedens spp. Enrichment Culture.</title>
        <authorList>
            <person name="Berger S."/>
            <person name="Rangel Shaw D."/>
            <person name="Berben T."/>
            <person name="In 'T Zandt M."/>
            <person name="Frank J."/>
            <person name="Reimann J."/>
            <person name="Jetten M.S.M."/>
            <person name="Welte C.U."/>
        </authorList>
    </citation>
    <scope>NUCLEOTIDE SEQUENCE [LARGE SCALE GENOMIC DNA]</scope>
    <source>
        <strain evidence="11">SB12</strain>
    </source>
</reference>
<evidence type="ECO:0000256" key="7">
    <source>
        <dbReference type="HAMAP-Rule" id="MF_02090"/>
    </source>
</evidence>
<dbReference type="EC" id="6.3.5.1" evidence="7 8"/>
<dbReference type="Pfam" id="PF02540">
    <property type="entry name" value="NAD_synthase"/>
    <property type="match status" value="1"/>
</dbReference>
<dbReference type="PROSITE" id="PS50263">
    <property type="entry name" value="CN_HYDROLASE"/>
    <property type="match status" value="1"/>
</dbReference>
<protein>
    <recommendedName>
        <fullName evidence="7 8">Glutamine-dependent NAD(+) synthetase</fullName>
        <ecNumber evidence="7 8">6.3.5.1</ecNumber>
    </recommendedName>
    <alternativeName>
        <fullName evidence="7 8">NAD(+) synthase [glutamine-hydrolyzing]</fullName>
    </alternativeName>
</protein>
<organism evidence="11 12">
    <name type="scientific">Leptonema illini</name>
    <dbReference type="NCBI Taxonomy" id="183"/>
    <lineage>
        <taxon>Bacteria</taxon>
        <taxon>Pseudomonadati</taxon>
        <taxon>Spirochaetota</taxon>
        <taxon>Spirochaetia</taxon>
        <taxon>Leptospirales</taxon>
        <taxon>Leptospiraceae</taxon>
        <taxon>Leptonema</taxon>
    </lineage>
</organism>
<dbReference type="GO" id="GO:0004359">
    <property type="term" value="F:glutaminase activity"/>
    <property type="evidence" value="ECO:0007669"/>
    <property type="project" value="InterPro"/>
</dbReference>
<dbReference type="GO" id="GO:0009435">
    <property type="term" value="P:NAD+ biosynthetic process"/>
    <property type="evidence" value="ECO:0007669"/>
    <property type="project" value="UniProtKB-UniRule"/>
</dbReference>
<comment type="pathway">
    <text evidence="1 7 8">Cofactor biosynthesis; NAD(+) biosynthesis; NAD(+) from deamido-NAD(+) (L-Gln route): step 1/1.</text>
</comment>
<evidence type="ECO:0000259" key="10">
    <source>
        <dbReference type="PROSITE" id="PS50263"/>
    </source>
</evidence>
<sequence length="699" mass="76820">MPDLSLSLITVNQTPLDLRGNLERIKNAVRLAGDKRQVICFPELSLTGYGCEDAFYMPYLVDGALKALLTLAKDTARLDALIAVGLPFRQNGLLYNCMALLHRGRVVALIPKQHLAGEGLHYEPRWFRAFQSAKGEFIASEETALDGAYFGPAVIEYGDLRLGVEICEDAWVAGRPAIALAGASVDLILNPAASHFGFGKYDIRKSIVEASSREYHCLYATVNLLGNEAGRSIYDGSRIAASGGTILHESHRFSFQDACISQLTVSLSGMRQRRQRIYSRKEEMPDDGGALPVIKIDRSSSAPGFGRDASFARSEDASHRSSSIPGYTIEIKTIIDDTQPSRQGEAIDTDAVRFNEFLHAETLGLYDYMRKTASRGYTISLSGGADSAACALLVERMIRRGTSELGDHFFVKAGLPASSPREATKGMLHTIYQATAQSSETTESAAAEVAAALGANHHRIDIQDMVDRSKGLVEGVLERSLTWQTDDLALQNIQARARSPLVWMIANTTGSILIATGNRSESSVGYCTMDGDTSGGLAPIAGIDKAFLLRWLKHMEETGDEFGPIPSLSYINAQQPTAELRPLEAKQTDEKDLMPYALLERIERLALQDLMPPSGILSILLAEKDAGQARWTTAAEHFTPDELKQAVSRFFQLWRSSQWKRERFAVSFHIDTYNVDPRSYLRFPVLSAKIEEDAGKNII</sequence>
<dbReference type="InterPro" id="IPR003694">
    <property type="entry name" value="NAD_synthase"/>
</dbReference>
<feature type="binding site" evidence="7">
    <location>
        <position position="200"/>
    </location>
    <ligand>
        <name>L-glutamine</name>
        <dbReference type="ChEBI" id="CHEBI:58359"/>
    </ligand>
</feature>
<dbReference type="InterPro" id="IPR014445">
    <property type="entry name" value="Gln-dep_NAD_synthase"/>
</dbReference>
<feature type="binding site" evidence="7">
    <location>
        <position position="492"/>
    </location>
    <ligand>
        <name>deamido-NAD(+)</name>
        <dbReference type="ChEBI" id="CHEBI:58437"/>
        <note>ligand shared between two neighboring subunits</note>
    </ligand>
</feature>
<gene>
    <name evidence="7 11" type="primary">nadE</name>
    <name evidence="11" type="ORF">F9K24_18785</name>
</gene>
<evidence type="ECO:0000256" key="1">
    <source>
        <dbReference type="ARBA" id="ARBA00005188"/>
    </source>
</evidence>
<name>A0A833GYA0_9LEPT</name>
<feature type="binding site" evidence="7">
    <location>
        <position position="194"/>
    </location>
    <ligand>
        <name>L-glutamine</name>
        <dbReference type="ChEBI" id="CHEBI:58359"/>
    </ligand>
</feature>
<dbReference type="NCBIfam" id="TIGR00552">
    <property type="entry name" value="nadE"/>
    <property type="match status" value="1"/>
</dbReference>
<evidence type="ECO:0000313" key="12">
    <source>
        <dbReference type="Proteomes" id="UP000460298"/>
    </source>
</evidence>
<evidence type="ECO:0000256" key="5">
    <source>
        <dbReference type="ARBA" id="ARBA00022840"/>
    </source>
</evidence>
<dbReference type="InterPro" id="IPR003010">
    <property type="entry name" value="C-N_Hydrolase"/>
</dbReference>